<protein>
    <submittedName>
        <fullName evidence="2">Anti-sigma regulatory factor</fullName>
    </submittedName>
</protein>
<dbReference type="Gene3D" id="3.30.565.10">
    <property type="entry name" value="Histidine kinase-like ATPase, C-terminal domain"/>
    <property type="match status" value="1"/>
</dbReference>
<evidence type="ECO:0000313" key="2">
    <source>
        <dbReference type="EMBL" id="MPW24826.1"/>
    </source>
</evidence>
<comment type="caution">
    <text evidence="2">The sequence shown here is derived from an EMBL/GenBank/DDBJ whole genome shotgun (WGS) entry which is preliminary data.</text>
</comment>
<feature type="domain" description="Histidine kinase/HSP90-like ATPase" evidence="1">
    <location>
        <begin position="21"/>
        <end position="104"/>
    </location>
</feature>
<sequence>MGFASQLVRKVCIATYEAEMNIAIHSHGGEIILIVDDYTIAIQIIDRGPGIANIEQAMKAGYSTATNEMIEMGFGAGMGFYNMQKCANVFKLESKKNEGTKIDMIFYIECNED</sequence>
<name>A0A6A7K5X0_9FIRM</name>
<dbReference type="InterPro" id="IPR036890">
    <property type="entry name" value="HATPase_C_sf"/>
</dbReference>
<evidence type="ECO:0000259" key="1">
    <source>
        <dbReference type="Pfam" id="PF02518"/>
    </source>
</evidence>
<dbReference type="Proteomes" id="UP000440004">
    <property type="component" value="Unassembled WGS sequence"/>
</dbReference>
<dbReference type="InterPro" id="IPR003594">
    <property type="entry name" value="HATPase_dom"/>
</dbReference>
<dbReference type="AlphaFoldDB" id="A0A6A7K5X0"/>
<evidence type="ECO:0000313" key="3">
    <source>
        <dbReference type="Proteomes" id="UP000440004"/>
    </source>
</evidence>
<keyword evidence="3" id="KW-1185">Reference proteome</keyword>
<organism evidence="2 3">
    <name type="scientific">Alkalibaculum sporogenes</name>
    <dbReference type="NCBI Taxonomy" id="2655001"/>
    <lineage>
        <taxon>Bacteria</taxon>
        <taxon>Bacillati</taxon>
        <taxon>Bacillota</taxon>
        <taxon>Clostridia</taxon>
        <taxon>Eubacteriales</taxon>
        <taxon>Eubacteriaceae</taxon>
        <taxon>Alkalibaculum</taxon>
    </lineage>
</organism>
<dbReference type="EMBL" id="WHNX01000004">
    <property type="protein sequence ID" value="MPW24826.1"/>
    <property type="molecule type" value="Genomic_DNA"/>
</dbReference>
<dbReference type="Pfam" id="PF02518">
    <property type="entry name" value="HATPase_c"/>
    <property type="match status" value="1"/>
</dbReference>
<proteinExistence type="predicted"/>
<gene>
    <name evidence="2" type="ORF">GC105_03350</name>
</gene>
<accession>A0A6A7K5X0</accession>
<dbReference type="SUPFAM" id="SSF55874">
    <property type="entry name" value="ATPase domain of HSP90 chaperone/DNA topoisomerase II/histidine kinase"/>
    <property type="match status" value="1"/>
</dbReference>
<reference evidence="2 3" key="1">
    <citation type="submission" date="2019-10" db="EMBL/GenBank/DDBJ databases">
        <title>Alkalibaculum tamaniensis sp.nov., a new alkaliphilic acetogen, isolated on methoxylated aromatics from a mud volcano.</title>
        <authorList>
            <person name="Khomyakova M.A."/>
            <person name="Merkel A.Y."/>
            <person name="Bonch-Osmolovskaya E.A."/>
            <person name="Slobodkin A.I."/>
        </authorList>
    </citation>
    <scope>NUCLEOTIDE SEQUENCE [LARGE SCALE GENOMIC DNA]</scope>
    <source>
        <strain evidence="2 3">M08DMB</strain>
    </source>
</reference>